<feature type="transmembrane region" description="Helical" evidence="7">
    <location>
        <begin position="51"/>
        <end position="69"/>
    </location>
</feature>
<evidence type="ECO:0000256" key="4">
    <source>
        <dbReference type="ARBA" id="ARBA00022989"/>
    </source>
</evidence>
<feature type="transmembrane region" description="Helical" evidence="7">
    <location>
        <begin position="181"/>
        <end position="201"/>
    </location>
</feature>
<dbReference type="Pfam" id="PF01098">
    <property type="entry name" value="FTSW_RODA_SPOVE"/>
    <property type="match status" value="1"/>
</dbReference>
<proteinExistence type="predicted"/>
<feature type="transmembrane region" description="Helical" evidence="7">
    <location>
        <begin position="267"/>
        <end position="283"/>
    </location>
</feature>
<evidence type="ECO:0000256" key="6">
    <source>
        <dbReference type="SAM" id="MobiDB-lite"/>
    </source>
</evidence>
<evidence type="ECO:0000313" key="8">
    <source>
        <dbReference type="EMBL" id="MBF9068202.1"/>
    </source>
</evidence>
<dbReference type="GO" id="GO:0015648">
    <property type="term" value="F:lipid-linked peptidoglycan transporter activity"/>
    <property type="evidence" value="ECO:0007669"/>
    <property type="project" value="TreeGrafter"/>
</dbReference>
<comment type="subcellular location">
    <subcellularLocation>
        <location evidence="1">Membrane</location>
        <topology evidence="1">Multi-pass membrane protein</topology>
    </subcellularLocation>
</comment>
<dbReference type="GO" id="GO:0005886">
    <property type="term" value="C:plasma membrane"/>
    <property type="evidence" value="ECO:0007669"/>
    <property type="project" value="TreeGrafter"/>
</dbReference>
<dbReference type="GO" id="GO:0032153">
    <property type="term" value="C:cell division site"/>
    <property type="evidence" value="ECO:0007669"/>
    <property type="project" value="TreeGrafter"/>
</dbReference>
<dbReference type="GO" id="GO:0008360">
    <property type="term" value="P:regulation of cell shape"/>
    <property type="evidence" value="ECO:0007669"/>
    <property type="project" value="UniProtKB-KW"/>
</dbReference>
<feature type="region of interest" description="Disordered" evidence="6">
    <location>
        <begin position="447"/>
        <end position="466"/>
    </location>
</feature>
<dbReference type="PANTHER" id="PTHR30474:SF3">
    <property type="entry name" value="PEPTIDOGLYCAN GLYCOSYLTRANSFERASE RODA"/>
    <property type="match status" value="1"/>
</dbReference>
<keyword evidence="9" id="KW-1185">Reference proteome</keyword>
<evidence type="ECO:0000256" key="3">
    <source>
        <dbReference type="ARBA" id="ARBA00022960"/>
    </source>
</evidence>
<feature type="transmembrane region" description="Helical" evidence="7">
    <location>
        <begin position="24"/>
        <end position="45"/>
    </location>
</feature>
<feature type="transmembrane region" description="Helical" evidence="7">
    <location>
        <begin position="112"/>
        <end position="134"/>
    </location>
</feature>
<dbReference type="RefSeq" id="WP_196193354.1">
    <property type="nucleotide sequence ID" value="NZ_JADPRT010000003.1"/>
</dbReference>
<evidence type="ECO:0000313" key="9">
    <source>
        <dbReference type="Proteomes" id="UP000657385"/>
    </source>
</evidence>
<organism evidence="8 9">
    <name type="scientific">Streptacidiphilus fuscans</name>
    <dbReference type="NCBI Taxonomy" id="2789292"/>
    <lineage>
        <taxon>Bacteria</taxon>
        <taxon>Bacillati</taxon>
        <taxon>Actinomycetota</taxon>
        <taxon>Actinomycetes</taxon>
        <taxon>Kitasatosporales</taxon>
        <taxon>Streptomycetaceae</taxon>
        <taxon>Streptacidiphilus</taxon>
    </lineage>
</organism>
<name>A0A931B3W6_9ACTN</name>
<comment type="caution">
    <text evidence="8">The sequence shown here is derived from an EMBL/GenBank/DDBJ whole genome shotgun (WGS) entry which is preliminary data.</text>
</comment>
<dbReference type="EMBL" id="JADPRT010000003">
    <property type="protein sequence ID" value="MBF9068202.1"/>
    <property type="molecule type" value="Genomic_DNA"/>
</dbReference>
<feature type="transmembrane region" description="Helical" evidence="7">
    <location>
        <begin position="143"/>
        <end position="161"/>
    </location>
</feature>
<feature type="transmembrane region" description="Helical" evidence="7">
    <location>
        <begin position="222"/>
        <end position="240"/>
    </location>
</feature>
<dbReference type="AlphaFoldDB" id="A0A931B3W6"/>
<feature type="transmembrane region" description="Helical" evidence="7">
    <location>
        <begin position="344"/>
        <end position="365"/>
    </location>
</feature>
<evidence type="ECO:0000256" key="1">
    <source>
        <dbReference type="ARBA" id="ARBA00004141"/>
    </source>
</evidence>
<keyword evidence="5 7" id="KW-0472">Membrane</keyword>
<dbReference type="InterPro" id="IPR001182">
    <property type="entry name" value="FtsW/RodA"/>
</dbReference>
<reference evidence="8" key="1">
    <citation type="submission" date="2020-11" db="EMBL/GenBank/DDBJ databases">
        <title>Isolation and identification of active actinomycetes.</title>
        <authorList>
            <person name="Yu B."/>
        </authorList>
    </citation>
    <scope>NUCLEOTIDE SEQUENCE</scope>
    <source>
        <strain evidence="8">NEAU-YB345</strain>
    </source>
</reference>
<keyword evidence="2 7" id="KW-0812">Transmembrane</keyword>
<dbReference type="PANTHER" id="PTHR30474">
    <property type="entry name" value="CELL CYCLE PROTEIN"/>
    <property type="match status" value="1"/>
</dbReference>
<evidence type="ECO:0000256" key="7">
    <source>
        <dbReference type="SAM" id="Phobius"/>
    </source>
</evidence>
<keyword evidence="4 7" id="KW-1133">Transmembrane helix</keyword>
<accession>A0A931B3W6</accession>
<keyword evidence="3" id="KW-0133">Cell shape</keyword>
<protein>
    <submittedName>
        <fullName evidence="8">FtsW/RodA/SpoVE family cell cycle protein</fullName>
    </submittedName>
</protein>
<dbReference type="GO" id="GO:0051301">
    <property type="term" value="P:cell division"/>
    <property type="evidence" value="ECO:0007669"/>
    <property type="project" value="InterPro"/>
</dbReference>
<gene>
    <name evidence="8" type="ORF">I2501_09145</name>
</gene>
<feature type="transmembrane region" description="Helical" evidence="7">
    <location>
        <begin position="81"/>
        <end position="100"/>
    </location>
</feature>
<sequence length="466" mass="49349">MSGTGSWTATFAPQGAPDRRNTELSLLAFAVLVPVLAYAETGIAMDGRLPAGMLGYTLGLGFFVLLAHLSVRRFAPHADPLLLPLAALLNGLGLVFIWRLDKSVQLHPNFPAAQLQLLWSGLGIALFIAVIGLLKDHRMLQRYTYLSGFAALVLLALPAFFPSRAADFGAKIWIHFGSFSIQPGEFVKILLPVFFSGFLMVKRDALALASRRLLGVYLPRGRDLGPIVVVWALSVLILVFETDLGTSVLFFGMFVVMLYVATERTSWILFGLLMAGLGFWAVARAEGHVQARIQEWLHPLLTTGGGGVGQIGQALFALGAGGTIGTGLGEGHSWLIGFAAKSDFILGTIGEEIGLAGVMAVLVLYALIAERGLRTALAARDPFGKLLAVGLSAAFALQVFIVAGGVTGTIPLTGMTLPFVAQGGSSVITNWALVAILLKVSDVARRPAPDAAPVTPGRQTEPEKAA</sequence>
<evidence type="ECO:0000256" key="5">
    <source>
        <dbReference type="ARBA" id="ARBA00023136"/>
    </source>
</evidence>
<feature type="transmembrane region" description="Helical" evidence="7">
    <location>
        <begin position="386"/>
        <end position="407"/>
    </location>
</feature>
<feature type="transmembrane region" description="Helical" evidence="7">
    <location>
        <begin position="419"/>
        <end position="438"/>
    </location>
</feature>
<evidence type="ECO:0000256" key="2">
    <source>
        <dbReference type="ARBA" id="ARBA00022692"/>
    </source>
</evidence>
<dbReference type="Proteomes" id="UP000657385">
    <property type="component" value="Unassembled WGS sequence"/>
</dbReference>